<name>A0A401ZEC9_9CHLR</name>
<dbReference type="AlphaFoldDB" id="A0A401ZEC9"/>
<keyword evidence="2" id="KW-1185">Reference proteome</keyword>
<organism evidence="1 2">
    <name type="scientific">Dictyobacter aurantiacus</name>
    <dbReference type="NCBI Taxonomy" id="1936993"/>
    <lineage>
        <taxon>Bacteria</taxon>
        <taxon>Bacillati</taxon>
        <taxon>Chloroflexota</taxon>
        <taxon>Ktedonobacteria</taxon>
        <taxon>Ktedonobacterales</taxon>
        <taxon>Dictyobacteraceae</taxon>
        <taxon>Dictyobacter</taxon>
    </lineage>
</organism>
<sequence length="57" mass="6697">MHFIIYHDRFPTWYKEMPTFYRRVNAQMGNSGAMACYTERSTTKGCTKKNAVCPEKV</sequence>
<dbReference type="EMBL" id="BIFQ01000001">
    <property type="protein sequence ID" value="GCE05237.1"/>
    <property type="molecule type" value="Genomic_DNA"/>
</dbReference>
<reference evidence="2" key="1">
    <citation type="submission" date="2018-12" db="EMBL/GenBank/DDBJ databases">
        <title>Tengunoibacter tsumagoiensis gen. nov., sp. nov., Dictyobacter kobayashii sp. nov., D. alpinus sp. nov., and D. joshuensis sp. nov. and description of Dictyobacteraceae fam. nov. within the order Ktedonobacterales isolated from Tengu-no-mugimeshi.</title>
        <authorList>
            <person name="Wang C.M."/>
            <person name="Zheng Y."/>
            <person name="Sakai Y."/>
            <person name="Toyoda A."/>
            <person name="Minakuchi Y."/>
            <person name="Abe K."/>
            <person name="Yokota A."/>
            <person name="Yabe S."/>
        </authorList>
    </citation>
    <scope>NUCLEOTIDE SEQUENCE [LARGE SCALE GENOMIC DNA]</scope>
    <source>
        <strain evidence="2">S-27</strain>
    </source>
</reference>
<gene>
    <name evidence="1" type="ORF">KDAU_25660</name>
</gene>
<dbReference type="Proteomes" id="UP000287224">
    <property type="component" value="Unassembled WGS sequence"/>
</dbReference>
<comment type="caution">
    <text evidence="1">The sequence shown here is derived from an EMBL/GenBank/DDBJ whole genome shotgun (WGS) entry which is preliminary data.</text>
</comment>
<evidence type="ECO:0000313" key="2">
    <source>
        <dbReference type="Proteomes" id="UP000287224"/>
    </source>
</evidence>
<evidence type="ECO:0000313" key="1">
    <source>
        <dbReference type="EMBL" id="GCE05237.1"/>
    </source>
</evidence>
<proteinExistence type="predicted"/>
<accession>A0A401ZEC9</accession>
<protein>
    <submittedName>
        <fullName evidence="1">Uncharacterized protein</fullName>
    </submittedName>
</protein>